<evidence type="ECO:0000313" key="2">
    <source>
        <dbReference type="EMBL" id="HJB97206.1"/>
    </source>
</evidence>
<proteinExistence type="predicted"/>
<dbReference type="EMBL" id="DWXG01000009">
    <property type="protein sequence ID" value="HJB97206.1"/>
    <property type="molecule type" value="Genomic_DNA"/>
</dbReference>
<dbReference type="PROSITE" id="PS50902">
    <property type="entry name" value="FLAVODOXIN_LIKE"/>
    <property type="match status" value="1"/>
</dbReference>
<comment type="caution">
    <text evidence="2">The sequence shown here is derived from an EMBL/GenBank/DDBJ whole genome shotgun (WGS) entry which is preliminary data.</text>
</comment>
<dbReference type="Gene3D" id="3.40.50.360">
    <property type="match status" value="1"/>
</dbReference>
<name>A0A9D2MU99_9FIRM</name>
<gene>
    <name evidence="2" type="ORF">H9710_01365</name>
</gene>
<evidence type="ECO:0000313" key="3">
    <source>
        <dbReference type="Proteomes" id="UP000826793"/>
    </source>
</evidence>
<sequence length="174" mass="20403">MRLLIVYYSKTGFTKQYAQWLQEDLHGDCISLPERGQVDFSSYDKVVFGSSVHAGRIRKWKWFREQLPRLQGKQVALFFTGAMPPEEETVAQCVAQNLTQEERNAVRTFYLWSGLRYEAMGPVDRWMMGMFRKMLAAQKNPSPQDREAARMVASSYDKTDRAFLKPLEDYLRER</sequence>
<dbReference type="InterPro" id="IPR026816">
    <property type="entry name" value="Flavodoxin_dom"/>
</dbReference>
<dbReference type="GO" id="GO:0006783">
    <property type="term" value="P:heme biosynthetic process"/>
    <property type="evidence" value="ECO:0007669"/>
    <property type="project" value="TreeGrafter"/>
</dbReference>
<dbReference type="PANTHER" id="PTHR38030:SF2">
    <property type="entry name" value="PROTOPORPHYRINOGEN IX DEHYDROGENASE [QUINONE]"/>
    <property type="match status" value="1"/>
</dbReference>
<dbReference type="GO" id="GO:0070819">
    <property type="term" value="F:menaquinone-dependent protoporphyrinogen oxidase activity"/>
    <property type="evidence" value="ECO:0007669"/>
    <property type="project" value="TreeGrafter"/>
</dbReference>
<evidence type="ECO:0000259" key="1">
    <source>
        <dbReference type="PROSITE" id="PS50902"/>
    </source>
</evidence>
<dbReference type="GO" id="GO:0016651">
    <property type="term" value="F:oxidoreductase activity, acting on NAD(P)H"/>
    <property type="evidence" value="ECO:0007669"/>
    <property type="project" value="UniProtKB-ARBA"/>
</dbReference>
<reference evidence="2" key="1">
    <citation type="journal article" date="2021" name="PeerJ">
        <title>Extensive microbial diversity within the chicken gut microbiome revealed by metagenomics and culture.</title>
        <authorList>
            <person name="Gilroy R."/>
            <person name="Ravi A."/>
            <person name="Getino M."/>
            <person name="Pursley I."/>
            <person name="Horton D.L."/>
            <person name="Alikhan N.F."/>
            <person name="Baker D."/>
            <person name="Gharbi K."/>
            <person name="Hall N."/>
            <person name="Watson M."/>
            <person name="Adriaenssens E.M."/>
            <person name="Foster-Nyarko E."/>
            <person name="Jarju S."/>
            <person name="Secka A."/>
            <person name="Antonio M."/>
            <person name="Oren A."/>
            <person name="Chaudhuri R.R."/>
            <person name="La Ragione R."/>
            <person name="Hildebrand F."/>
            <person name="Pallen M.J."/>
        </authorList>
    </citation>
    <scope>NUCLEOTIDE SEQUENCE</scope>
    <source>
        <strain evidence="2">CHK185-1770</strain>
    </source>
</reference>
<dbReference type="PANTHER" id="PTHR38030">
    <property type="entry name" value="PROTOPORPHYRINOGEN IX DEHYDROGENASE [MENAQUINONE]"/>
    <property type="match status" value="1"/>
</dbReference>
<dbReference type="InterPro" id="IPR008254">
    <property type="entry name" value="Flavodoxin/NO_synth"/>
</dbReference>
<dbReference type="GO" id="GO:0010181">
    <property type="term" value="F:FMN binding"/>
    <property type="evidence" value="ECO:0007669"/>
    <property type="project" value="InterPro"/>
</dbReference>
<dbReference type="SUPFAM" id="SSF52218">
    <property type="entry name" value="Flavoproteins"/>
    <property type="match status" value="1"/>
</dbReference>
<dbReference type="Pfam" id="PF12724">
    <property type="entry name" value="Flavodoxin_5"/>
    <property type="match status" value="1"/>
</dbReference>
<reference evidence="2" key="2">
    <citation type="submission" date="2021-04" db="EMBL/GenBank/DDBJ databases">
        <authorList>
            <person name="Gilroy R."/>
        </authorList>
    </citation>
    <scope>NUCLEOTIDE SEQUENCE</scope>
    <source>
        <strain evidence="2">CHK185-1770</strain>
    </source>
</reference>
<dbReference type="InterPro" id="IPR029039">
    <property type="entry name" value="Flavoprotein-like_sf"/>
</dbReference>
<protein>
    <submittedName>
        <fullName evidence="2">Flavodoxin domain-containing protein</fullName>
    </submittedName>
</protein>
<accession>A0A9D2MU99</accession>
<organism evidence="2 3">
    <name type="scientific">Candidatus Acutalibacter pullicola</name>
    <dbReference type="NCBI Taxonomy" id="2838417"/>
    <lineage>
        <taxon>Bacteria</taxon>
        <taxon>Bacillati</taxon>
        <taxon>Bacillota</taxon>
        <taxon>Clostridia</taxon>
        <taxon>Eubacteriales</taxon>
        <taxon>Acutalibacteraceae</taxon>
        <taxon>Acutalibacter</taxon>
    </lineage>
</organism>
<dbReference type="Proteomes" id="UP000826793">
    <property type="component" value="Unassembled WGS sequence"/>
</dbReference>
<dbReference type="InterPro" id="IPR052200">
    <property type="entry name" value="Protoporphyrinogen_IX_DH"/>
</dbReference>
<dbReference type="AlphaFoldDB" id="A0A9D2MU99"/>
<feature type="domain" description="Flavodoxin-like" evidence="1">
    <location>
        <begin position="3"/>
        <end position="131"/>
    </location>
</feature>